<dbReference type="EMBL" id="CP136051">
    <property type="protein sequence ID" value="WOK08926.1"/>
    <property type="molecule type" value="Genomic_DNA"/>
</dbReference>
<feature type="transmembrane region" description="Helical" evidence="1">
    <location>
        <begin position="180"/>
        <end position="197"/>
    </location>
</feature>
<protein>
    <submittedName>
        <fullName evidence="2">DUF2306 domain-containing protein</fullName>
    </submittedName>
</protein>
<organism evidence="2 3">
    <name type="scientific">Imperialibacter roseus</name>
    <dbReference type="NCBI Taxonomy" id="1324217"/>
    <lineage>
        <taxon>Bacteria</taxon>
        <taxon>Pseudomonadati</taxon>
        <taxon>Bacteroidota</taxon>
        <taxon>Cytophagia</taxon>
        <taxon>Cytophagales</taxon>
        <taxon>Flammeovirgaceae</taxon>
        <taxon>Imperialibacter</taxon>
    </lineage>
</organism>
<evidence type="ECO:0000313" key="3">
    <source>
        <dbReference type="Proteomes" id="UP001302349"/>
    </source>
</evidence>
<sequence length="282" mass="31260">MSFSESVSSTQSSPQSVISDKTLQWTKTLLVTMVWVSAGLFGLYILAFYAAPLAGGNLAKWNDLLPNLYREGDTAATSGIGLHFAAGGIILILGSIQLIDAVRNSYPAVHRWVGRVYVVACLLAAVGGLTFIFVKGTIGGTVMDIGFGLYGVLMFIAGIKTYQHAAARRINLHRVWALRLYALAIGSWLYRMDYGFWFSFTDRLGHTEHFTGLFDRVMAFFFYLPNLLVVELFVRSQKANRTALYNYGVAFILLLTTGFLGLGTYYFTKMYWGPAIVGWLMG</sequence>
<feature type="transmembrane region" description="Helical" evidence="1">
    <location>
        <begin position="140"/>
        <end position="159"/>
    </location>
</feature>
<evidence type="ECO:0000313" key="2">
    <source>
        <dbReference type="EMBL" id="WOK08926.1"/>
    </source>
</evidence>
<keyword evidence="1" id="KW-0472">Membrane</keyword>
<dbReference type="Proteomes" id="UP001302349">
    <property type="component" value="Chromosome"/>
</dbReference>
<evidence type="ECO:0000256" key="1">
    <source>
        <dbReference type="SAM" id="Phobius"/>
    </source>
</evidence>
<gene>
    <name evidence="2" type="ORF">RT717_09790</name>
</gene>
<dbReference type="Pfam" id="PF10067">
    <property type="entry name" value="DUF2306"/>
    <property type="match status" value="1"/>
</dbReference>
<feature type="transmembrane region" description="Helical" evidence="1">
    <location>
        <begin position="217"/>
        <end position="234"/>
    </location>
</feature>
<accession>A0ABZ0IVW1</accession>
<feature type="transmembrane region" description="Helical" evidence="1">
    <location>
        <begin position="116"/>
        <end position="134"/>
    </location>
</feature>
<feature type="transmembrane region" description="Helical" evidence="1">
    <location>
        <begin position="75"/>
        <end position="96"/>
    </location>
</feature>
<feature type="transmembrane region" description="Helical" evidence="1">
    <location>
        <begin position="29"/>
        <end position="55"/>
    </location>
</feature>
<keyword evidence="1" id="KW-0812">Transmembrane</keyword>
<keyword evidence="1" id="KW-1133">Transmembrane helix</keyword>
<feature type="transmembrane region" description="Helical" evidence="1">
    <location>
        <begin position="246"/>
        <end position="267"/>
    </location>
</feature>
<proteinExistence type="predicted"/>
<keyword evidence="3" id="KW-1185">Reference proteome</keyword>
<dbReference type="InterPro" id="IPR018750">
    <property type="entry name" value="DUF2306_membrane"/>
</dbReference>
<reference evidence="2 3" key="1">
    <citation type="journal article" date="2023" name="Microbiol. Resour. Announc.">
        <title>Complete Genome Sequence of Imperialibacter roseus strain P4T.</title>
        <authorList>
            <person name="Tizabi D.R."/>
            <person name="Bachvaroff T."/>
            <person name="Hill R.T."/>
        </authorList>
    </citation>
    <scope>NUCLEOTIDE SEQUENCE [LARGE SCALE GENOMIC DNA]</scope>
    <source>
        <strain evidence="2 3">P4T</strain>
    </source>
</reference>
<dbReference type="RefSeq" id="WP_317491555.1">
    <property type="nucleotide sequence ID" value="NZ_CP136051.1"/>
</dbReference>
<name>A0ABZ0IVW1_9BACT</name>